<dbReference type="EMBL" id="ML208930">
    <property type="protein sequence ID" value="TFK59615.1"/>
    <property type="molecule type" value="Genomic_DNA"/>
</dbReference>
<keyword evidence="2" id="KW-1185">Reference proteome</keyword>
<sequence>MSAANGPSRTRRPKRWTLKKPFEMSKDELKFRKKLQEFRLEEAKKVFDVGTLITHGEGAFMPDEVIAQIMLYAYNGKIKHTKDLRRNVQWHPSYLKLHGKRLVQIVLAATTLTTPAPATGAPSST</sequence>
<protein>
    <submittedName>
        <fullName evidence="1">Uncharacterized protein</fullName>
    </submittedName>
</protein>
<proteinExistence type="predicted"/>
<gene>
    <name evidence="1" type="ORF">BDN72DRAFT_851167</name>
</gene>
<evidence type="ECO:0000313" key="2">
    <source>
        <dbReference type="Proteomes" id="UP000308600"/>
    </source>
</evidence>
<organism evidence="1 2">
    <name type="scientific">Pluteus cervinus</name>
    <dbReference type="NCBI Taxonomy" id="181527"/>
    <lineage>
        <taxon>Eukaryota</taxon>
        <taxon>Fungi</taxon>
        <taxon>Dikarya</taxon>
        <taxon>Basidiomycota</taxon>
        <taxon>Agaricomycotina</taxon>
        <taxon>Agaricomycetes</taxon>
        <taxon>Agaricomycetidae</taxon>
        <taxon>Agaricales</taxon>
        <taxon>Pluteineae</taxon>
        <taxon>Pluteaceae</taxon>
        <taxon>Pluteus</taxon>
    </lineage>
</organism>
<accession>A0ACD3A2J5</accession>
<reference evidence="1 2" key="1">
    <citation type="journal article" date="2019" name="Nat. Ecol. Evol.">
        <title>Megaphylogeny resolves global patterns of mushroom evolution.</title>
        <authorList>
            <person name="Varga T."/>
            <person name="Krizsan K."/>
            <person name="Foldi C."/>
            <person name="Dima B."/>
            <person name="Sanchez-Garcia M."/>
            <person name="Sanchez-Ramirez S."/>
            <person name="Szollosi G.J."/>
            <person name="Szarkandi J.G."/>
            <person name="Papp V."/>
            <person name="Albert L."/>
            <person name="Andreopoulos W."/>
            <person name="Angelini C."/>
            <person name="Antonin V."/>
            <person name="Barry K.W."/>
            <person name="Bougher N.L."/>
            <person name="Buchanan P."/>
            <person name="Buyck B."/>
            <person name="Bense V."/>
            <person name="Catcheside P."/>
            <person name="Chovatia M."/>
            <person name="Cooper J."/>
            <person name="Damon W."/>
            <person name="Desjardin D."/>
            <person name="Finy P."/>
            <person name="Geml J."/>
            <person name="Haridas S."/>
            <person name="Hughes K."/>
            <person name="Justo A."/>
            <person name="Karasinski D."/>
            <person name="Kautmanova I."/>
            <person name="Kiss B."/>
            <person name="Kocsube S."/>
            <person name="Kotiranta H."/>
            <person name="LaButti K.M."/>
            <person name="Lechner B.E."/>
            <person name="Liimatainen K."/>
            <person name="Lipzen A."/>
            <person name="Lukacs Z."/>
            <person name="Mihaltcheva S."/>
            <person name="Morgado L.N."/>
            <person name="Niskanen T."/>
            <person name="Noordeloos M.E."/>
            <person name="Ohm R.A."/>
            <person name="Ortiz-Santana B."/>
            <person name="Ovrebo C."/>
            <person name="Racz N."/>
            <person name="Riley R."/>
            <person name="Savchenko A."/>
            <person name="Shiryaev A."/>
            <person name="Soop K."/>
            <person name="Spirin V."/>
            <person name="Szebenyi C."/>
            <person name="Tomsovsky M."/>
            <person name="Tulloss R.E."/>
            <person name="Uehling J."/>
            <person name="Grigoriev I.V."/>
            <person name="Vagvolgyi C."/>
            <person name="Papp T."/>
            <person name="Martin F.M."/>
            <person name="Miettinen O."/>
            <person name="Hibbett D.S."/>
            <person name="Nagy L.G."/>
        </authorList>
    </citation>
    <scope>NUCLEOTIDE SEQUENCE [LARGE SCALE GENOMIC DNA]</scope>
    <source>
        <strain evidence="1 2">NL-1719</strain>
    </source>
</reference>
<evidence type="ECO:0000313" key="1">
    <source>
        <dbReference type="EMBL" id="TFK59615.1"/>
    </source>
</evidence>
<name>A0ACD3A2J5_9AGAR</name>
<dbReference type="Proteomes" id="UP000308600">
    <property type="component" value="Unassembled WGS sequence"/>
</dbReference>